<accession>A0ABT8NGM0</accession>
<keyword evidence="2" id="KW-1185">Reference proteome</keyword>
<dbReference type="EMBL" id="JAUJWU010000005">
    <property type="protein sequence ID" value="MDN7247038.1"/>
    <property type="molecule type" value="Genomic_DNA"/>
</dbReference>
<sequence length="120" mass="14323">MAQMQHIPQKSVGYYFFKSKDVHIENGSSFITFFARLTREILHEKEGEKQTEVQTVWVKIDEVQLEQASEKVKAMPNCMQRYELTQNVFYNLYQLSKHCPKELFFVTPFHSKSHRENFIT</sequence>
<evidence type="ECO:0000313" key="1">
    <source>
        <dbReference type="EMBL" id="MDN7247038.1"/>
    </source>
</evidence>
<gene>
    <name evidence="1" type="ORF">QWY13_16280</name>
</gene>
<comment type="caution">
    <text evidence="1">The sequence shown here is derived from an EMBL/GenBank/DDBJ whole genome shotgun (WGS) entry which is preliminary data.</text>
</comment>
<proteinExistence type="predicted"/>
<evidence type="ECO:0008006" key="3">
    <source>
        <dbReference type="Google" id="ProtNLM"/>
    </source>
</evidence>
<name>A0ABT8NGM0_9BACL</name>
<protein>
    <recommendedName>
        <fullName evidence="3">Nudix hydrolase domain-containing protein</fullName>
    </recommendedName>
</protein>
<organism evidence="1 2">
    <name type="scientific">Planococcus shenhongbingii</name>
    <dbReference type="NCBI Taxonomy" id="3058398"/>
    <lineage>
        <taxon>Bacteria</taxon>
        <taxon>Bacillati</taxon>
        <taxon>Bacillota</taxon>
        <taxon>Bacilli</taxon>
        <taxon>Bacillales</taxon>
        <taxon>Caryophanaceae</taxon>
        <taxon>Planococcus</taxon>
    </lineage>
</organism>
<dbReference type="Proteomes" id="UP001172142">
    <property type="component" value="Unassembled WGS sequence"/>
</dbReference>
<reference evidence="1 2" key="1">
    <citation type="submission" date="2023-07" db="EMBL/GenBank/DDBJ databases">
        <title>Novel species in genus Planococcus.</title>
        <authorList>
            <person name="Ning S."/>
        </authorList>
    </citation>
    <scope>NUCLEOTIDE SEQUENCE [LARGE SCALE GENOMIC DNA]</scope>
    <source>
        <strain evidence="1 2">N017</strain>
    </source>
</reference>
<evidence type="ECO:0000313" key="2">
    <source>
        <dbReference type="Proteomes" id="UP001172142"/>
    </source>
</evidence>
<dbReference type="RefSeq" id="WP_300989178.1">
    <property type="nucleotide sequence ID" value="NZ_CP129235.1"/>
</dbReference>